<feature type="region of interest" description="Disordered" evidence="7">
    <location>
        <begin position="1351"/>
        <end position="1428"/>
    </location>
</feature>
<feature type="region of interest" description="Disordered" evidence="7">
    <location>
        <begin position="1148"/>
        <end position="1197"/>
    </location>
</feature>
<dbReference type="GO" id="GO:0008270">
    <property type="term" value="F:zinc ion binding"/>
    <property type="evidence" value="ECO:0007669"/>
    <property type="project" value="UniProtKB-KW"/>
</dbReference>
<evidence type="ECO:0000256" key="6">
    <source>
        <dbReference type="PROSITE-ProRule" id="PRU00221"/>
    </source>
</evidence>
<evidence type="ECO:0000256" key="4">
    <source>
        <dbReference type="ARBA" id="ARBA00022771"/>
    </source>
</evidence>
<protein>
    <submittedName>
        <fullName evidence="9">Uncharacterized protein</fullName>
    </submittedName>
</protein>
<feature type="transmembrane region" description="Helical" evidence="8">
    <location>
        <begin position="228"/>
        <end position="248"/>
    </location>
</feature>
<dbReference type="GO" id="GO:1904263">
    <property type="term" value="P:positive regulation of TORC1 signaling"/>
    <property type="evidence" value="ECO:0007669"/>
    <property type="project" value="TreeGrafter"/>
</dbReference>
<feature type="transmembrane region" description="Helical" evidence="8">
    <location>
        <begin position="337"/>
        <end position="356"/>
    </location>
</feature>
<evidence type="ECO:0000256" key="8">
    <source>
        <dbReference type="SAM" id="Phobius"/>
    </source>
</evidence>
<dbReference type="InterPro" id="IPR019775">
    <property type="entry name" value="WD40_repeat_CS"/>
</dbReference>
<evidence type="ECO:0000256" key="1">
    <source>
        <dbReference type="ARBA" id="ARBA00022574"/>
    </source>
</evidence>
<dbReference type="OrthoDB" id="60955at2759"/>
<evidence type="ECO:0000256" key="2">
    <source>
        <dbReference type="ARBA" id="ARBA00022723"/>
    </source>
</evidence>
<keyword evidence="1 6" id="KW-0853">WD repeat</keyword>
<evidence type="ECO:0000256" key="7">
    <source>
        <dbReference type="SAM" id="MobiDB-lite"/>
    </source>
</evidence>
<dbReference type="PANTHER" id="PTHR46200">
    <property type="entry name" value="GATOR COMPLEX PROTEIN WDR24"/>
    <property type="match status" value="1"/>
</dbReference>
<feature type="compositionally biased region" description="Gly residues" evidence="7">
    <location>
        <begin position="1886"/>
        <end position="1900"/>
    </location>
</feature>
<feature type="transmembrane region" description="Helical" evidence="8">
    <location>
        <begin position="301"/>
        <end position="325"/>
    </location>
</feature>
<feature type="region of interest" description="Disordered" evidence="7">
    <location>
        <begin position="1309"/>
        <end position="1337"/>
    </location>
</feature>
<feature type="region of interest" description="Disordered" evidence="7">
    <location>
        <begin position="1234"/>
        <end position="1255"/>
    </location>
</feature>
<dbReference type="Pfam" id="PF04120">
    <property type="entry name" value="Iron_permease"/>
    <property type="match status" value="2"/>
</dbReference>
<reference evidence="9 10" key="1">
    <citation type="submission" date="2019-06" db="EMBL/GenBank/DDBJ databases">
        <title>Draft genome sequence of the filamentous fungus Phialemoniopsis curvata isolated from diesel fuel.</title>
        <authorList>
            <person name="Varaljay V.A."/>
            <person name="Lyon W.J."/>
            <person name="Crouch A.L."/>
            <person name="Drake C.E."/>
            <person name="Hollomon J.M."/>
            <person name="Nadeau L.J."/>
            <person name="Nunn H.S."/>
            <person name="Stevenson B.S."/>
            <person name="Bojanowski C.L."/>
            <person name="Crookes-Goodson W.J."/>
        </authorList>
    </citation>
    <scope>NUCLEOTIDE SEQUENCE [LARGE SCALE GENOMIC DNA]</scope>
    <source>
        <strain evidence="9 10">D216</strain>
    </source>
</reference>
<feature type="compositionally biased region" description="Polar residues" evidence="7">
    <location>
        <begin position="979"/>
        <end position="989"/>
    </location>
</feature>
<dbReference type="RefSeq" id="XP_030998055.1">
    <property type="nucleotide sequence ID" value="XM_031138355.1"/>
</dbReference>
<keyword evidence="8" id="KW-0472">Membrane</keyword>
<feature type="compositionally biased region" description="Low complexity" evidence="7">
    <location>
        <begin position="1408"/>
        <end position="1425"/>
    </location>
</feature>
<feature type="compositionally biased region" description="Polar residues" evidence="7">
    <location>
        <begin position="1278"/>
        <end position="1294"/>
    </location>
</feature>
<keyword evidence="10" id="KW-1185">Reference proteome</keyword>
<feature type="compositionally biased region" description="Basic and acidic residues" evidence="7">
    <location>
        <begin position="1162"/>
        <end position="1173"/>
    </location>
</feature>
<feature type="region of interest" description="Disordered" evidence="7">
    <location>
        <begin position="486"/>
        <end position="511"/>
    </location>
</feature>
<feature type="compositionally biased region" description="Basic and acidic residues" evidence="7">
    <location>
        <begin position="1328"/>
        <end position="1337"/>
    </location>
</feature>
<feature type="region of interest" description="Disordered" evidence="7">
    <location>
        <begin position="1267"/>
        <end position="1294"/>
    </location>
</feature>
<feature type="region of interest" description="Disordered" evidence="7">
    <location>
        <begin position="973"/>
        <end position="1042"/>
    </location>
</feature>
<dbReference type="PROSITE" id="PS00678">
    <property type="entry name" value="WD_REPEATS_1"/>
    <property type="match status" value="1"/>
</dbReference>
<feature type="transmembrane region" description="Helical" evidence="8">
    <location>
        <begin position="416"/>
        <end position="435"/>
    </location>
</feature>
<evidence type="ECO:0000313" key="10">
    <source>
        <dbReference type="Proteomes" id="UP000319257"/>
    </source>
</evidence>
<dbReference type="GO" id="GO:0055085">
    <property type="term" value="P:transmembrane transport"/>
    <property type="evidence" value="ECO:0007669"/>
    <property type="project" value="InterPro"/>
</dbReference>
<feature type="repeat" description="WD" evidence="6">
    <location>
        <begin position="699"/>
        <end position="741"/>
    </location>
</feature>
<dbReference type="SUPFAM" id="SSF50978">
    <property type="entry name" value="WD40 repeat-like"/>
    <property type="match status" value="1"/>
</dbReference>
<feature type="compositionally biased region" description="Low complexity" evidence="7">
    <location>
        <begin position="1351"/>
        <end position="1368"/>
    </location>
</feature>
<feature type="compositionally biased region" description="Basic residues" evidence="7">
    <location>
        <begin position="1011"/>
        <end position="1022"/>
    </location>
</feature>
<dbReference type="GeneID" id="41971440"/>
<name>A0A507BCF6_9PEZI</name>
<keyword evidence="8" id="KW-0812">Transmembrane</keyword>
<feature type="transmembrane region" description="Helical" evidence="8">
    <location>
        <begin position="196"/>
        <end position="216"/>
    </location>
</feature>
<dbReference type="EMBL" id="SKBQ01000018">
    <property type="protein sequence ID" value="TPX16344.1"/>
    <property type="molecule type" value="Genomic_DNA"/>
</dbReference>
<gene>
    <name evidence="9" type="ORF">E0L32_003993</name>
</gene>
<comment type="caution">
    <text evidence="9">The sequence shown here is derived from an EMBL/GenBank/DDBJ whole genome shotgun (WGS) entry which is preliminary data.</text>
</comment>
<dbReference type="STRING" id="1093900.A0A507BCF6"/>
<dbReference type="InParanoid" id="A0A507BCF6"/>
<keyword evidence="5" id="KW-0862">Zinc</keyword>
<dbReference type="GO" id="GO:0005774">
    <property type="term" value="C:vacuolar membrane"/>
    <property type="evidence" value="ECO:0007669"/>
    <property type="project" value="TreeGrafter"/>
</dbReference>
<feature type="repeat" description="WD" evidence="6">
    <location>
        <begin position="795"/>
        <end position="836"/>
    </location>
</feature>
<dbReference type="Gene3D" id="2.130.10.10">
    <property type="entry name" value="YVTN repeat-like/Quinoprotein amine dehydrogenase"/>
    <property type="match status" value="1"/>
</dbReference>
<dbReference type="InterPro" id="IPR001680">
    <property type="entry name" value="WD40_rpt"/>
</dbReference>
<dbReference type="SMART" id="SM00320">
    <property type="entry name" value="WD40"/>
    <property type="match status" value="4"/>
</dbReference>
<dbReference type="Pfam" id="PF00400">
    <property type="entry name" value="WD40"/>
    <property type="match status" value="2"/>
</dbReference>
<dbReference type="InterPro" id="IPR015943">
    <property type="entry name" value="WD40/YVTN_repeat-like_dom_sf"/>
</dbReference>
<dbReference type="PROSITE" id="PS50294">
    <property type="entry name" value="WD_REPEATS_REGION"/>
    <property type="match status" value="1"/>
</dbReference>
<proteinExistence type="predicted"/>
<dbReference type="Proteomes" id="UP000319257">
    <property type="component" value="Unassembled WGS sequence"/>
</dbReference>
<dbReference type="GO" id="GO:0005829">
    <property type="term" value="C:cytosol"/>
    <property type="evidence" value="ECO:0007669"/>
    <property type="project" value="TreeGrafter"/>
</dbReference>
<evidence type="ECO:0000313" key="9">
    <source>
        <dbReference type="EMBL" id="TPX16344.1"/>
    </source>
</evidence>
<organism evidence="9 10">
    <name type="scientific">Thyridium curvatum</name>
    <dbReference type="NCBI Taxonomy" id="1093900"/>
    <lineage>
        <taxon>Eukaryota</taxon>
        <taxon>Fungi</taxon>
        <taxon>Dikarya</taxon>
        <taxon>Ascomycota</taxon>
        <taxon>Pezizomycotina</taxon>
        <taxon>Sordariomycetes</taxon>
        <taxon>Sordariomycetidae</taxon>
        <taxon>Thyridiales</taxon>
        <taxon>Thyridiaceae</taxon>
        <taxon>Thyridium</taxon>
    </lineage>
</organism>
<keyword evidence="3" id="KW-0677">Repeat</keyword>
<dbReference type="GO" id="GO:0016239">
    <property type="term" value="P:positive regulation of macroautophagy"/>
    <property type="evidence" value="ECO:0007669"/>
    <property type="project" value="TreeGrafter"/>
</dbReference>
<evidence type="ECO:0000256" key="5">
    <source>
        <dbReference type="ARBA" id="ARBA00022833"/>
    </source>
</evidence>
<keyword evidence="8" id="KW-1133">Transmembrane helix</keyword>
<evidence type="ECO:0000256" key="3">
    <source>
        <dbReference type="ARBA" id="ARBA00022737"/>
    </source>
</evidence>
<dbReference type="InterPro" id="IPR036322">
    <property type="entry name" value="WD40_repeat_dom_sf"/>
</dbReference>
<keyword evidence="2" id="KW-0479">Metal-binding</keyword>
<sequence length="1921" mass="209612">MGILAYCVEALRGPGAKGPVEAAAPTQQVLTEIPSDDGKGVTTITTTAPRPALNVTGYSRLAKERRLDRWLDWLVQASGSEPVFLLISLSLLAWAFLGIPYGSSTDWAVIISDVQAIVSYLFDSLLMRQQLNGYDEILRVACCLRSRSISQRRMLREVLSRRVVDWSQLATLQGSHSAELPAESIVGRVSTLAAKYMGHIVSVFLYWVGIFIWIGFGSYMDWSDQWQLYINSATSALMVLIFAFLANIRERHSAYAAKCLNHIFEVDSTIEFKLRTMTGNIDPNPSVTIPAPKVGRLQRAIFYYADVVGTLVGIAILIVVMVVWIAIGPLMQFNSNWWLLIGTYAGLVGLNDGFVLRNVQARLNEYEDAAFAEVAMEDMNVLMDAGIPDPKEEHIPKTSITHRASVKMGIICAHEVTVVLGVILIFGLIAGASAMKWTTTGQLLCNVPPSLIESFFMLILITFHNISDSRRRLELHDIPQSFATEGRPFDPYTTREHHDAAPSRLNSTRHPPVCGHGRAAPSIAGSLVSFSSSLPPSPADMYIGNQTKIMRKLLGKPPTVDTSNENTAGITSSPAVAAYRPNASQNAVYHAGVPIARIDASPDGKSAVLAGRHILKIVKIDGLTVKEGLDIRALITSQRAASASSASTADQLSIRDVKWAKGHEGKIFTACANGKIFRYDISRVGTATPGGTPLDTIQMAEDSRQVNTLDVNPHRGSFLLSGSQDGVVRLFDIREPVQTRRGPSFRTSQAFKCNAEGVRHVKWSPKEAFFFACGTEQGVVLKWDIRKAAAPLLRINAHEKTCTSVSWHPDGEHLISGGWDNKCHVWDMSRDKRQKPKYTISTPGLVADLAWRPGQWSATAQGKRAAQVAVTYDETSQKRFGINTVHIWDLARPTMPYKEIDRFDFSPSGILWHDQDLLWTVGQDGLFNQCDVAFAPKVLDRTSVSSMAFSARGEVLMFLDERPQARRPRLATLREAETVPSTPQNSSPTAPMLSVSRSDSEDDVVGSFLGPRKRPGRRRRPSVRSVHTLSTTPPTGPTSDDHVFSLEQTLKMTGQFKSQQAMAIGPVPSGAKPNVYQYLTMHYLETLKSGLPYVRDGPLMAERVAGIIEHYARAAENAGQFRLAQTWRILAFAVERLLSRRAQYHLERRMSRQKNQSPAWRAWKESQAQERPRLGSMVPIPEADDTPRKAHSSSSLLDKHAPLRSLLAEEFESTSNMPTPIARPVDNYAENRTRSDPVHLIGSHTDLPPVPESEDFNLPAAVHSQAIEPRKRLDSMPLSDTSFASDGTKISSTEGYDFYDMDTIVHAIDVPQTRRDPEVSDQIQPRSPSREKPLPLRHDSDESFAQLFSISQASGQSGQTSSSGSSLSRRITNPERIPVHRRSSASEAMDGEYQSRIRGKQLQNSPGSSQLLRRTLRRTSTSMTDTTDEDYRMITQTTSGSIPSQGFSSRYDEDFNSGVPQIEVADAESVAASLQDSGPIEDENSPFVIESDYYIWPSDPAFPYPTSNDKEVHKRRPVPLQPYTLISRALAFETRSSALNAAAIVLLLKPLVPNDVIDTFQAGGILRQHHSRLMGMKLFVEAALLRKLCVKGWPGGLLSDWGESYSAIFTLAQTGVSVGFLCSKCRKPRDIDRTSRSNDTVWVCDRCRGTMGPCAVCKHRDTTSNIFPLDQTPLHGGGGPHHPHSTDDRQEDLRNVLSTWWYCPGCGHGGHATCLEAWHSSAADGASGGSPLIGSGGTDPQHIPESGTGAEFSDGCCPLDGCGHPCLPGRWRTESAATRSEELTRSMREVARGGGAVVGAGAGGAASAPGGGFKGSPLGSVGGDRGAVGDRRVSGGSGMLPLGAGIRGDGNDVLQSRAVESVREVLGGDRDGMGGGSRGVAMGSSPGRGGGVGITGGVGVGEQRERERRKIVKFAGTEDRR</sequence>
<dbReference type="InterPro" id="IPR007251">
    <property type="entry name" value="Iron_permease_Fet4"/>
</dbReference>
<dbReference type="PROSITE" id="PS50082">
    <property type="entry name" value="WD_REPEATS_2"/>
    <property type="match status" value="2"/>
</dbReference>
<accession>A0A507BCF6</accession>
<feature type="region of interest" description="Disordered" evidence="7">
    <location>
        <begin position="1866"/>
        <end position="1921"/>
    </location>
</feature>
<dbReference type="PANTHER" id="PTHR46200:SF1">
    <property type="entry name" value="GATOR COMPLEX PROTEIN WDR24"/>
    <property type="match status" value="1"/>
</dbReference>
<dbReference type="GO" id="GO:0061700">
    <property type="term" value="C:GATOR2 complex"/>
    <property type="evidence" value="ECO:0007669"/>
    <property type="project" value="TreeGrafter"/>
</dbReference>
<dbReference type="InterPro" id="IPR037590">
    <property type="entry name" value="WDR24"/>
</dbReference>
<keyword evidence="4" id="KW-0863">Zinc-finger</keyword>